<reference evidence="3" key="1">
    <citation type="submission" date="2016-10" db="EMBL/GenBank/DDBJ databases">
        <authorList>
            <person name="Varghese N."/>
            <person name="Submissions S."/>
        </authorList>
    </citation>
    <scope>NUCLEOTIDE SEQUENCE [LARGE SCALE GENOMIC DNA]</scope>
    <source>
        <strain evidence="3">DSM 45004</strain>
    </source>
</reference>
<dbReference type="EMBL" id="FOMZ01000007">
    <property type="protein sequence ID" value="SFE04494.1"/>
    <property type="molecule type" value="Genomic_DNA"/>
</dbReference>
<sequence length="161" mass="17874">MRVLLRRFSRAYGAAPHQPLLVLGAFALTAYVVVLLVPDSSFTRMLVWFLAAVVLHDLVLFPVYAGADRLLRAGARRGRTAVGWVNHVRVPVLGSALLLLVFLPGIIRQGEFTYYAATGQTQQPFLGRWLLLTAAMFALSALWYLVRVMRSRHLGVGRDGN</sequence>
<gene>
    <name evidence="2" type="ORF">SAMN04487819_10719</name>
</gene>
<evidence type="ECO:0000313" key="3">
    <source>
        <dbReference type="Proteomes" id="UP000198716"/>
    </source>
</evidence>
<keyword evidence="1" id="KW-0472">Membrane</keyword>
<feature type="transmembrane region" description="Helical" evidence="1">
    <location>
        <begin position="127"/>
        <end position="146"/>
    </location>
</feature>
<name>A0A1I1XAS2_9ACTN</name>
<keyword evidence="1" id="KW-0812">Transmembrane</keyword>
<dbReference type="RefSeq" id="WP_092926998.1">
    <property type="nucleotide sequence ID" value="NZ_FOMZ01000007.1"/>
</dbReference>
<protein>
    <submittedName>
        <fullName evidence="2">Uncharacterized protein</fullName>
    </submittedName>
</protein>
<feature type="transmembrane region" description="Helical" evidence="1">
    <location>
        <begin position="45"/>
        <end position="67"/>
    </location>
</feature>
<keyword evidence="3" id="KW-1185">Reference proteome</keyword>
<feature type="transmembrane region" description="Helical" evidence="1">
    <location>
        <begin position="88"/>
        <end position="107"/>
    </location>
</feature>
<organism evidence="2 3">
    <name type="scientific">Actinopolyspora alba</name>
    <dbReference type="NCBI Taxonomy" id="673379"/>
    <lineage>
        <taxon>Bacteria</taxon>
        <taxon>Bacillati</taxon>
        <taxon>Actinomycetota</taxon>
        <taxon>Actinomycetes</taxon>
        <taxon>Actinopolysporales</taxon>
        <taxon>Actinopolysporaceae</taxon>
        <taxon>Actinopolyspora</taxon>
        <taxon>Actinopolyspora alba group</taxon>
    </lineage>
</organism>
<proteinExistence type="predicted"/>
<feature type="transmembrane region" description="Helical" evidence="1">
    <location>
        <begin position="20"/>
        <end position="39"/>
    </location>
</feature>
<accession>A0A1I1XAS2</accession>
<evidence type="ECO:0000313" key="2">
    <source>
        <dbReference type="EMBL" id="SFE04494.1"/>
    </source>
</evidence>
<evidence type="ECO:0000256" key="1">
    <source>
        <dbReference type="SAM" id="Phobius"/>
    </source>
</evidence>
<dbReference type="Proteomes" id="UP000198716">
    <property type="component" value="Unassembled WGS sequence"/>
</dbReference>
<keyword evidence="1" id="KW-1133">Transmembrane helix</keyword>
<dbReference type="AlphaFoldDB" id="A0A1I1XAS2"/>